<evidence type="ECO:0000256" key="5">
    <source>
        <dbReference type="ARBA" id="ARBA00023136"/>
    </source>
</evidence>
<keyword evidence="2 8" id="KW-0812">Transmembrane</keyword>
<keyword evidence="7" id="KW-0807">Transducer</keyword>
<evidence type="ECO:0000256" key="1">
    <source>
        <dbReference type="ARBA" id="ARBA00004141"/>
    </source>
</evidence>
<dbReference type="Proteomes" id="UP000014760">
    <property type="component" value="Unassembled WGS sequence"/>
</dbReference>
<dbReference type="PANTHER" id="PTHR24243:SF230">
    <property type="entry name" value="G-PROTEIN COUPLED RECEPTORS FAMILY 1 PROFILE DOMAIN-CONTAINING PROTEIN"/>
    <property type="match status" value="1"/>
</dbReference>
<evidence type="ECO:0000313" key="12">
    <source>
        <dbReference type="Proteomes" id="UP000014760"/>
    </source>
</evidence>
<evidence type="ECO:0000313" key="11">
    <source>
        <dbReference type="EnsemblMetazoa" id="CapteP108341"/>
    </source>
</evidence>
<evidence type="ECO:0000256" key="6">
    <source>
        <dbReference type="ARBA" id="ARBA00023170"/>
    </source>
</evidence>
<evidence type="ECO:0000313" key="10">
    <source>
        <dbReference type="EMBL" id="ELT88471.1"/>
    </source>
</evidence>
<dbReference type="PANTHER" id="PTHR24243">
    <property type="entry name" value="G-PROTEIN COUPLED RECEPTOR"/>
    <property type="match status" value="1"/>
</dbReference>
<name>R7TBJ3_CAPTE</name>
<dbReference type="OMA" id="MITPFLC"/>
<dbReference type="EMBL" id="KB311853">
    <property type="protein sequence ID" value="ELT88471.1"/>
    <property type="molecule type" value="Genomic_DNA"/>
</dbReference>
<comment type="subcellular location">
    <subcellularLocation>
        <location evidence="1">Membrane</location>
        <topology evidence="1">Multi-pass membrane protein</topology>
    </subcellularLocation>
</comment>
<dbReference type="GO" id="GO:0005886">
    <property type="term" value="C:plasma membrane"/>
    <property type="evidence" value="ECO:0007669"/>
    <property type="project" value="TreeGrafter"/>
</dbReference>
<evidence type="ECO:0000256" key="3">
    <source>
        <dbReference type="ARBA" id="ARBA00022989"/>
    </source>
</evidence>
<dbReference type="AlphaFoldDB" id="R7TBJ3"/>
<dbReference type="STRING" id="283909.R7TBJ3"/>
<dbReference type="EnsemblMetazoa" id="CapteT108341">
    <property type="protein sequence ID" value="CapteP108341"/>
    <property type="gene ID" value="CapteG108341"/>
</dbReference>
<keyword evidence="4" id="KW-0297">G-protein coupled receptor</keyword>
<evidence type="ECO:0000256" key="4">
    <source>
        <dbReference type="ARBA" id="ARBA00023040"/>
    </source>
</evidence>
<reference evidence="10 12" key="2">
    <citation type="journal article" date="2013" name="Nature">
        <title>Insights into bilaterian evolution from three spiralian genomes.</title>
        <authorList>
            <person name="Simakov O."/>
            <person name="Marletaz F."/>
            <person name="Cho S.J."/>
            <person name="Edsinger-Gonzales E."/>
            <person name="Havlak P."/>
            <person name="Hellsten U."/>
            <person name="Kuo D.H."/>
            <person name="Larsson T."/>
            <person name="Lv J."/>
            <person name="Arendt D."/>
            <person name="Savage R."/>
            <person name="Osoegawa K."/>
            <person name="de Jong P."/>
            <person name="Grimwood J."/>
            <person name="Chapman J.A."/>
            <person name="Shapiro H."/>
            <person name="Aerts A."/>
            <person name="Otillar R.P."/>
            <person name="Terry A.Y."/>
            <person name="Boore J.L."/>
            <person name="Grigoriev I.V."/>
            <person name="Lindberg D.R."/>
            <person name="Seaver E.C."/>
            <person name="Weisblat D.A."/>
            <person name="Putnam N.H."/>
            <person name="Rokhsar D.S."/>
        </authorList>
    </citation>
    <scope>NUCLEOTIDE SEQUENCE</scope>
    <source>
        <strain evidence="10 12">I ESC-2004</strain>
    </source>
</reference>
<feature type="transmembrane region" description="Helical" evidence="8">
    <location>
        <begin position="247"/>
        <end position="268"/>
    </location>
</feature>
<proteinExistence type="predicted"/>
<reference evidence="12" key="1">
    <citation type="submission" date="2012-12" db="EMBL/GenBank/DDBJ databases">
        <authorList>
            <person name="Hellsten U."/>
            <person name="Grimwood J."/>
            <person name="Chapman J.A."/>
            <person name="Shapiro H."/>
            <person name="Aerts A."/>
            <person name="Otillar R.P."/>
            <person name="Terry A.Y."/>
            <person name="Boore J.L."/>
            <person name="Simakov O."/>
            <person name="Marletaz F."/>
            <person name="Cho S.-J."/>
            <person name="Edsinger-Gonzales E."/>
            <person name="Havlak P."/>
            <person name="Kuo D.-H."/>
            <person name="Larsson T."/>
            <person name="Lv J."/>
            <person name="Arendt D."/>
            <person name="Savage R."/>
            <person name="Osoegawa K."/>
            <person name="de Jong P."/>
            <person name="Lindberg D.R."/>
            <person name="Seaver E.C."/>
            <person name="Weisblat D.A."/>
            <person name="Putnam N.H."/>
            <person name="Grigoriev I.V."/>
            <person name="Rokhsar D.S."/>
        </authorList>
    </citation>
    <scope>NUCLEOTIDE SEQUENCE</scope>
    <source>
        <strain evidence="12">I ESC-2004</strain>
    </source>
</reference>
<evidence type="ECO:0000256" key="8">
    <source>
        <dbReference type="SAM" id="Phobius"/>
    </source>
</evidence>
<feature type="domain" description="G-protein coupled receptors family 1 profile" evidence="9">
    <location>
        <begin position="48"/>
        <end position="308"/>
    </location>
</feature>
<feature type="transmembrane region" description="Helical" evidence="8">
    <location>
        <begin position="150"/>
        <end position="177"/>
    </location>
</feature>
<dbReference type="OrthoDB" id="9983318at2759"/>
<organism evidence="10">
    <name type="scientific">Capitella teleta</name>
    <name type="common">Polychaete worm</name>
    <dbReference type="NCBI Taxonomy" id="283909"/>
    <lineage>
        <taxon>Eukaryota</taxon>
        <taxon>Metazoa</taxon>
        <taxon>Spiralia</taxon>
        <taxon>Lophotrochozoa</taxon>
        <taxon>Annelida</taxon>
        <taxon>Polychaeta</taxon>
        <taxon>Sedentaria</taxon>
        <taxon>Scolecida</taxon>
        <taxon>Capitellidae</taxon>
        <taxon>Capitella</taxon>
    </lineage>
</organism>
<keyword evidence="3 8" id="KW-1133">Transmembrane helix</keyword>
<keyword evidence="5 8" id="KW-0472">Membrane</keyword>
<protein>
    <recommendedName>
        <fullName evidence="9">G-protein coupled receptors family 1 profile domain-containing protein</fullName>
    </recommendedName>
</protein>
<dbReference type="Gene3D" id="1.20.1070.10">
    <property type="entry name" value="Rhodopsin 7-helix transmembrane proteins"/>
    <property type="match status" value="1"/>
</dbReference>
<dbReference type="EMBL" id="AMQN01015394">
    <property type="status" value="NOT_ANNOTATED_CDS"/>
    <property type="molecule type" value="Genomic_DNA"/>
</dbReference>
<evidence type="ECO:0000256" key="7">
    <source>
        <dbReference type="ARBA" id="ARBA00023224"/>
    </source>
</evidence>
<dbReference type="GO" id="GO:0004930">
    <property type="term" value="F:G protein-coupled receptor activity"/>
    <property type="evidence" value="ECO:0007669"/>
    <property type="project" value="UniProtKB-KW"/>
</dbReference>
<accession>R7TBJ3</accession>
<sequence length="353" mass="39956">MTTEGVTTELATSAVVPEQNYRTYWQLEWDAYLMNYAAGGIIFIGVLGNLLTIGVMMSQDFRRSPSSLVLSALALADTGNLVTGLMRWWLSHSFDLAVRNTSSAACKTHMFFTYFFGELSPAILVVLTMERFVSVYYPLRCREICSKRRLGIGLIFVTITYALINSYYIFLFALLPIGTGHSFCLLKPRYKKVDAAWYWVSSTLTAFLPFVIIFTGNILIAKKLMKAQQSRDTMATKSKKGRQSLTPMLMTVSWCFLFLNLPSCIYFIGVGKETWPTETLQDLLNTRIAYDIVNLLYYTNNATNFFLYCLTGTKFRNVLLGILTRACLKTRRSEPATSVTDLTVESRIDDTPV</sequence>
<dbReference type="CDD" id="cd14978">
    <property type="entry name" value="7tmA_FMRFamide_R-like"/>
    <property type="match status" value="1"/>
</dbReference>
<dbReference type="InterPro" id="IPR000276">
    <property type="entry name" value="GPCR_Rhodpsn"/>
</dbReference>
<dbReference type="PRINTS" id="PR00237">
    <property type="entry name" value="GPCRRHODOPSN"/>
</dbReference>
<feature type="transmembrane region" description="Helical" evidence="8">
    <location>
        <begin position="68"/>
        <end position="90"/>
    </location>
</feature>
<dbReference type="InterPro" id="IPR017452">
    <property type="entry name" value="GPCR_Rhodpsn_7TM"/>
</dbReference>
<feature type="transmembrane region" description="Helical" evidence="8">
    <location>
        <begin position="110"/>
        <end position="129"/>
    </location>
</feature>
<reference evidence="11" key="3">
    <citation type="submission" date="2015-06" db="UniProtKB">
        <authorList>
            <consortium name="EnsemblMetazoa"/>
        </authorList>
    </citation>
    <scope>IDENTIFICATION</scope>
</reference>
<dbReference type="Pfam" id="PF00001">
    <property type="entry name" value="7tm_1"/>
    <property type="match status" value="1"/>
</dbReference>
<gene>
    <name evidence="10" type="ORF">CAPTEDRAFT_108341</name>
</gene>
<feature type="transmembrane region" description="Helical" evidence="8">
    <location>
        <begin position="33"/>
        <end position="56"/>
    </location>
</feature>
<keyword evidence="12" id="KW-1185">Reference proteome</keyword>
<keyword evidence="6" id="KW-0675">Receptor</keyword>
<evidence type="ECO:0000256" key="2">
    <source>
        <dbReference type="ARBA" id="ARBA00022692"/>
    </source>
</evidence>
<dbReference type="SUPFAM" id="SSF81321">
    <property type="entry name" value="Family A G protein-coupled receptor-like"/>
    <property type="match status" value="1"/>
</dbReference>
<dbReference type="HOGENOM" id="CLU_009579_24_0_1"/>
<evidence type="ECO:0000259" key="9">
    <source>
        <dbReference type="PROSITE" id="PS50262"/>
    </source>
</evidence>
<dbReference type="PROSITE" id="PS50262">
    <property type="entry name" value="G_PROTEIN_RECEP_F1_2"/>
    <property type="match status" value="1"/>
</dbReference>
<feature type="transmembrane region" description="Helical" evidence="8">
    <location>
        <begin position="197"/>
        <end position="221"/>
    </location>
</feature>